<evidence type="ECO:0000256" key="3">
    <source>
        <dbReference type="SAM" id="MobiDB-lite"/>
    </source>
</evidence>
<keyword evidence="1 4" id="KW-0732">Signal</keyword>
<feature type="compositionally biased region" description="Low complexity" evidence="3">
    <location>
        <begin position="86"/>
        <end position="102"/>
    </location>
</feature>
<feature type="chain" id="PRO_5028188242" description="Gnk2-homologous domain-containing protein" evidence="4">
    <location>
        <begin position="30"/>
        <end position="102"/>
    </location>
</feature>
<sequence length="102" mass="10443">MHTPPNSAVFPSLLLISLFCLPLFRPGSTNFPLNQICGSTGNFTANSTYESNLRQLLPSLSSEALASGGFSTSRTGGPPDQAFGLASAAATSPPTTAAAAWP</sequence>
<dbReference type="InterPro" id="IPR038408">
    <property type="entry name" value="GNK2_sf"/>
</dbReference>
<feature type="region of interest" description="Disordered" evidence="3">
    <location>
        <begin position="66"/>
        <end position="102"/>
    </location>
</feature>
<feature type="domain" description="Gnk2-homologous" evidence="5">
    <location>
        <begin position="37"/>
        <end position="86"/>
    </location>
</feature>
<dbReference type="PANTHER" id="PTHR32099:SF42">
    <property type="entry name" value="CYSTEINE-RICH RECEPTOR-LIKE PROTEIN KINASE 9-RELATED"/>
    <property type="match status" value="1"/>
</dbReference>
<dbReference type="Pfam" id="PF01657">
    <property type="entry name" value="Stress-antifung"/>
    <property type="match status" value="1"/>
</dbReference>
<keyword evidence="2" id="KW-0677">Repeat</keyword>
<dbReference type="Gene3D" id="3.30.430.20">
    <property type="entry name" value="Gnk2 domain, C-X8-C-X2-C motif"/>
    <property type="match status" value="1"/>
</dbReference>
<dbReference type="EMBL" id="LR862150">
    <property type="protein sequence ID" value="CAD1832918.1"/>
    <property type="molecule type" value="Genomic_DNA"/>
</dbReference>
<evidence type="ECO:0000256" key="1">
    <source>
        <dbReference type="ARBA" id="ARBA00022729"/>
    </source>
</evidence>
<gene>
    <name evidence="6" type="ORF">CB5_LOCUS16129</name>
</gene>
<evidence type="ECO:0000313" key="6">
    <source>
        <dbReference type="EMBL" id="CAD1832918.1"/>
    </source>
</evidence>
<dbReference type="PANTHER" id="PTHR32099">
    <property type="entry name" value="CYSTEINE-RICH REPEAT SECRETORY PROTEIN"/>
    <property type="match status" value="1"/>
</dbReference>
<name>A0A6V7PQG6_ANACO</name>
<protein>
    <recommendedName>
        <fullName evidence="5">Gnk2-homologous domain-containing protein</fullName>
    </recommendedName>
</protein>
<proteinExistence type="predicted"/>
<evidence type="ECO:0000256" key="2">
    <source>
        <dbReference type="ARBA" id="ARBA00022737"/>
    </source>
</evidence>
<evidence type="ECO:0000256" key="4">
    <source>
        <dbReference type="SAM" id="SignalP"/>
    </source>
</evidence>
<accession>A0A6V7PQG6</accession>
<organism evidence="6">
    <name type="scientific">Ananas comosus var. bracteatus</name>
    <name type="common">red pineapple</name>
    <dbReference type="NCBI Taxonomy" id="296719"/>
    <lineage>
        <taxon>Eukaryota</taxon>
        <taxon>Viridiplantae</taxon>
        <taxon>Streptophyta</taxon>
        <taxon>Embryophyta</taxon>
        <taxon>Tracheophyta</taxon>
        <taxon>Spermatophyta</taxon>
        <taxon>Magnoliopsida</taxon>
        <taxon>Liliopsida</taxon>
        <taxon>Poales</taxon>
        <taxon>Bromeliaceae</taxon>
        <taxon>Bromelioideae</taxon>
        <taxon>Ananas</taxon>
    </lineage>
</organism>
<dbReference type="InterPro" id="IPR002902">
    <property type="entry name" value="GNK2"/>
</dbReference>
<evidence type="ECO:0000259" key="5">
    <source>
        <dbReference type="Pfam" id="PF01657"/>
    </source>
</evidence>
<dbReference type="CDD" id="cd23509">
    <property type="entry name" value="Gnk2-like"/>
    <property type="match status" value="1"/>
</dbReference>
<feature type="signal peptide" evidence="4">
    <location>
        <begin position="1"/>
        <end position="29"/>
    </location>
</feature>
<dbReference type="AlphaFoldDB" id="A0A6V7PQG6"/>
<reference evidence="6" key="1">
    <citation type="submission" date="2020-07" db="EMBL/GenBank/DDBJ databases">
        <authorList>
            <person name="Lin J."/>
        </authorList>
    </citation>
    <scope>NUCLEOTIDE SEQUENCE</scope>
</reference>